<protein>
    <submittedName>
        <fullName evidence="1">Uncharacterized protein</fullName>
    </submittedName>
</protein>
<dbReference type="RefSeq" id="WP_144098912.1">
    <property type="nucleotide sequence ID" value="NZ_CABHND010000008.1"/>
</dbReference>
<dbReference type="EMBL" id="CABHNT010000038">
    <property type="protein sequence ID" value="VUX35431.1"/>
    <property type="molecule type" value="Genomic_DNA"/>
</dbReference>
<dbReference type="Proteomes" id="UP000345266">
    <property type="component" value="Unassembled WGS sequence"/>
</dbReference>
<evidence type="ECO:0000313" key="1">
    <source>
        <dbReference type="EMBL" id="VUX35431.1"/>
    </source>
</evidence>
<reference evidence="1 2" key="1">
    <citation type="submission" date="2019-07" db="EMBL/GenBank/DDBJ databases">
        <authorList>
            <person name="Hibberd C M."/>
            <person name="Gehrig L. J."/>
            <person name="Chang H.-W."/>
            <person name="Venkatesh S."/>
        </authorList>
    </citation>
    <scope>NUCLEOTIDE SEQUENCE [LARGE SCALE GENOMIC DNA]</scope>
    <source>
        <strain evidence="1">Bifidobacterium_longum_subsp_infantis_JG_Bg463</strain>
    </source>
</reference>
<dbReference type="AlphaFoldDB" id="A0A564VSC4"/>
<organism evidence="1 2">
    <name type="scientific">Bifidobacterium longum subsp. infantis</name>
    <dbReference type="NCBI Taxonomy" id="1682"/>
    <lineage>
        <taxon>Bacteria</taxon>
        <taxon>Bacillati</taxon>
        <taxon>Actinomycetota</taxon>
        <taxon>Actinomycetes</taxon>
        <taxon>Bifidobacteriales</taxon>
        <taxon>Bifidobacteriaceae</taxon>
        <taxon>Bifidobacterium</taxon>
    </lineage>
</organism>
<sequence length="354" mass="40157">MVDVSLDFGMRDGRPVTLRELPLEQYGLRCRLSCPECGKPLESVRRSAEHPEHGWKCLRHHAGEDSKCEGYGENSCHTLSEYLLSHAIGEKILLPAISASDGVPHISRYTENGASRAGWTDQPRECSELDDKYSWREKDVQVPDLLAASPVEAEIVSVESERRLECGLIPDLLLTVRIGDETMRVAFEVRYTHPKSLEDVQRYAIYGIPVIECLVRDIDVHDEEAEAKLRNRLLGHDGRIEWLYHPSAKQLTDEQYRLVWSCGSHAGVRRKLVKDGRMREWVQCAEDGVVPNLMAYWDLEGWYTRIYVGIMQEPATSNGGSLYSIKNFKSVVDLLAKEHLQETQTLIGDSTAHV</sequence>
<accession>A0A564VSC4</accession>
<name>A0A564VSC4_BIFLI</name>
<evidence type="ECO:0000313" key="2">
    <source>
        <dbReference type="Proteomes" id="UP000345266"/>
    </source>
</evidence>
<gene>
    <name evidence="1" type="ORF">BLJG463_01629</name>
</gene>
<proteinExistence type="predicted"/>